<reference evidence="5" key="2">
    <citation type="submission" date="2021-04" db="EMBL/GenBank/DDBJ databases">
        <title>Brevibacillus composti FJAT-54423, complete genome.</title>
        <authorList>
            <person name="Tang R."/>
        </authorList>
    </citation>
    <scope>NUCLEOTIDE SEQUENCE</scope>
    <source>
        <strain evidence="5">FJAT-54424</strain>
    </source>
</reference>
<evidence type="ECO:0000313" key="6">
    <source>
        <dbReference type="Proteomes" id="UP000595847"/>
    </source>
</evidence>
<gene>
    <name evidence="4" type="ORF">JD108_16520</name>
    <name evidence="5" type="ORF">KDJ56_16465</name>
</gene>
<keyword evidence="7" id="KW-1185">Reference proteome</keyword>
<keyword evidence="1 4" id="KW-0378">Hydrolase</keyword>
<dbReference type="InterPro" id="IPR036452">
    <property type="entry name" value="Ribo_hydro-like"/>
</dbReference>
<evidence type="ECO:0000313" key="5">
    <source>
        <dbReference type="EMBL" id="QUO40565.1"/>
    </source>
</evidence>
<dbReference type="InterPro" id="IPR023186">
    <property type="entry name" value="IUNH"/>
</dbReference>
<dbReference type="AlphaFoldDB" id="A0A7T5JML3"/>
<sequence>MTKSGKTLLLIGVDSKRLLSVRLALQSPGVKLAGVAFAPSHLAEDVRQTEVLLQAAALQEVPLAVCEAAQLSPVQCSGHVGAGVRTDGAVALPLTAAELIVSQASRHRGELVVVVLGALSDLAKALAIDPELPGKLAGVVFHGGAICVPGDVTMVAEANVYADPEAAAYVLAANLPLLIVPLDATRTGSLAPEQLDRLEASIAVMAALHPELVQRERLKLSVECQSQLSRGALLADRRAIPRVGHDAEVCLEADVEQILRRAADADREDAR</sequence>
<dbReference type="EMBL" id="CP073708">
    <property type="protein sequence ID" value="QUO40565.1"/>
    <property type="molecule type" value="Genomic_DNA"/>
</dbReference>
<dbReference type="Proteomes" id="UP000677234">
    <property type="component" value="Chromosome"/>
</dbReference>
<name>A0A7T5JML3_9BACL</name>
<evidence type="ECO:0000313" key="4">
    <source>
        <dbReference type="EMBL" id="QQE73483.1"/>
    </source>
</evidence>
<dbReference type="PANTHER" id="PTHR12304:SF4">
    <property type="entry name" value="URIDINE NUCLEOSIDASE"/>
    <property type="match status" value="1"/>
</dbReference>
<dbReference type="PANTHER" id="PTHR12304">
    <property type="entry name" value="INOSINE-URIDINE PREFERRING NUCLEOSIDE HYDROLASE"/>
    <property type="match status" value="1"/>
</dbReference>
<feature type="domain" description="Inosine/uridine-preferring nucleoside hydrolase" evidence="3">
    <location>
        <begin position="22"/>
        <end position="258"/>
    </location>
</feature>
<evidence type="ECO:0000256" key="1">
    <source>
        <dbReference type="ARBA" id="ARBA00022801"/>
    </source>
</evidence>
<keyword evidence="2" id="KW-0326">Glycosidase</keyword>
<dbReference type="Proteomes" id="UP000595847">
    <property type="component" value="Chromosome"/>
</dbReference>
<evidence type="ECO:0000256" key="2">
    <source>
        <dbReference type="ARBA" id="ARBA00023295"/>
    </source>
</evidence>
<reference evidence="4 6" key="1">
    <citation type="submission" date="2020-12" db="EMBL/GenBank/DDBJ databases">
        <title>strain FJAT-54423T represents a novel species of the genus Brevibacillus.</title>
        <authorList>
            <person name="Tang R."/>
        </authorList>
    </citation>
    <scope>NUCLEOTIDE SEQUENCE [LARGE SCALE GENOMIC DNA]</scope>
    <source>
        <strain evidence="4 6">FJAT-54423</strain>
    </source>
</reference>
<dbReference type="EMBL" id="CP066308">
    <property type="protein sequence ID" value="QQE73483.1"/>
    <property type="molecule type" value="Genomic_DNA"/>
</dbReference>
<organism evidence="4 6">
    <name type="scientific">Brevibacillus composti</name>
    <dbReference type="NCBI Taxonomy" id="2796470"/>
    <lineage>
        <taxon>Bacteria</taxon>
        <taxon>Bacillati</taxon>
        <taxon>Bacillota</taxon>
        <taxon>Bacilli</taxon>
        <taxon>Bacillales</taxon>
        <taxon>Paenibacillaceae</taxon>
        <taxon>Brevibacillus</taxon>
    </lineage>
</organism>
<dbReference type="Gene3D" id="3.90.245.10">
    <property type="entry name" value="Ribonucleoside hydrolase-like"/>
    <property type="match status" value="1"/>
</dbReference>
<protein>
    <submittedName>
        <fullName evidence="4">Nucleoside hydrolase</fullName>
    </submittedName>
</protein>
<dbReference type="GO" id="GO:0008477">
    <property type="term" value="F:purine nucleosidase activity"/>
    <property type="evidence" value="ECO:0007669"/>
    <property type="project" value="TreeGrafter"/>
</dbReference>
<dbReference type="KEGG" id="bcop:JD108_16520"/>
<evidence type="ECO:0000313" key="7">
    <source>
        <dbReference type="Proteomes" id="UP000677234"/>
    </source>
</evidence>
<dbReference type="InterPro" id="IPR001910">
    <property type="entry name" value="Inosine/uridine_hydrolase_dom"/>
</dbReference>
<proteinExistence type="predicted"/>
<evidence type="ECO:0000259" key="3">
    <source>
        <dbReference type="Pfam" id="PF01156"/>
    </source>
</evidence>
<accession>A0A7T5JML3</accession>
<dbReference type="RefSeq" id="WP_198827091.1">
    <property type="nucleotide sequence ID" value="NZ_CP066308.1"/>
</dbReference>
<dbReference type="GO" id="GO:0006152">
    <property type="term" value="P:purine nucleoside catabolic process"/>
    <property type="evidence" value="ECO:0007669"/>
    <property type="project" value="TreeGrafter"/>
</dbReference>
<dbReference type="SUPFAM" id="SSF53590">
    <property type="entry name" value="Nucleoside hydrolase"/>
    <property type="match status" value="1"/>
</dbReference>
<dbReference type="Pfam" id="PF01156">
    <property type="entry name" value="IU_nuc_hydro"/>
    <property type="match status" value="1"/>
</dbReference>
<dbReference type="GO" id="GO:0005829">
    <property type="term" value="C:cytosol"/>
    <property type="evidence" value="ECO:0007669"/>
    <property type="project" value="TreeGrafter"/>
</dbReference>